<dbReference type="AlphaFoldDB" id="D6CNG4"/>
<reference key="1">
    <citation type="submission" date="2009-07" db="EMBL/GenBank/DDBJ databases">
        <authorList>
            <person name="Genoscope - CEA"/>
        </authorList>
    </citation>
    <scope>NUCLEOTIDE SEQUENCE</scope>
    <source>
        <strain>3As</strain>
    </source>
</reference>
<sequence>MMMRCMRGLIVAVSLACGATAWAKLPPPSPEAKAKAEEAAAKAKWADKVAAYQLCQTQDKVAAFYYAQAKEQGKATQPPVATPPCVNPGPYVAAQSEAAAPAAAAQK</sequence>
<gene>
    <name evidence="2" type="ordered locus">THI_3507</name>
</gene>
<feature type="chain" id="PRO_5003081924" evidence="1">
    <location>
        <begin position="24"/>
        <end position="107"/>
    </location>
</feature>
<evidence type="ECO:0000313" key="3">
    <source>
        <dbReference type="Proteomes" id="UP000002372"/>
    </source>
</evidence>
<dbReference type="eggNOG" id="ENOG50332MC">
    <property type="taxonomic scope" value="Bacteria"/>
</dbReference>
<name>D6CNG4_THIA3</name>
<accession>D6CNG4</accession>
<organism evidence="2 3">
    <name type="scientific">Thiomonas arsenitoxydans (strain DSM 22701 / CIP 110005 / 3As)</name>
    <dbReference type="NCBI Taxonomy" id="426114"/>
    <lineage>
        <taxon>Bacteria</taxon>
        <taxon>Pseudomonadati</taxon>
        <taxon>Pseudomonadota</taxon>
        <taxon>Betaproteobacteria</taxon>
        <taxon>Burkholderiales</taxon>
        <taxon>Thiomonas</taxon>
    </lineage>
</organism>
<keyword evidence="1" id="KW-0732">Signal</keyword>
<dbReference type="KEGG" id="thi:THI_3507"/>
<evidence type="ECO:0000256" key="1">
    <source>
        <dbReference type="SAM" id="SignalP"/>
    </source>
</evidence>
<proteinExistence type="predicted"/>
<protein>
    <submittedName>
        <fullName evidence="2">Uncharacterized protein</fullName>
    </submittedName>
</protein>
<evidence type="ECO:0000313" key="2">
    <source>
        <dbReference type="EMBL" id="CAZ90092.1"/>
    </source>
</evidence>
<dbReference type="Proteomes" id="UP000002372">
    <property type="component" value="Chromosome"/>
</dbReference>
<reference evidence="3" key="2">
    <citation type="journal article" date="2010" name="PLoS Genet.">
        <title>Structure, function, and evolution of the Thiomonas spp. genome.</title>
        <authorList>
            <person name="Arsene-Ploetze F."/>
            <person name="Koechler S."/>
            <person name="Marchal M."/>
            <person name="Coppee J.Y."/>
            <person name="Chandler M."/>
            <person name="Bonnefoy V."/>
            <person name="Brochier-Armanet C."/>
            <person name="Barakat M."/>
            <person name="Barbe V."/>
            <person name="Battaglia-Brunet F."/>
            <person name="Bruneel O."/>
            <person name="Bryan C.G."/>
            <person name="Cleiss-Arnold J."/>
            <person name="Cruveiller S."/>
            <person name="Erhardt M."/>
            <person name="Heinrich-Salmeron A."/>
            <person name="Hommais F."/>
            <person name="Joulian C."/>
            <person name="Krin E."/>
            <person name="Lieutaud A."/>
            <person name="Lievremont D."/>
            <person name="Michel C."/>
            <person name="Muller D."/>
            <person name="Ortet P."/>
            <person name="Proux C."/>
            <person name="Siguier P."/>
            <person name="Roche D."/>
            <person name="Rouy Z."/>
            <person name="Salvignol G."/>
            <person name="Slyemi D."/>
            <person name="Talla E."/>
            <person name="Weiss S."/>
            <person name="Weissenbach J."/>
            <person name="Medigue C."/>
            <person name="Bertin P.N."/>
        </authorList>
    </citation>
    <scope>NUCLEOTIDE SEQUENCE [LARGE SCALE GENOMIC DNA]</scope>
    <source>
        <strain evidence="3">DSM 22701 / CIP 110005 / 3As</strain>
    </source>
</reference>
<feature type="signal peptide" evidence="1">
    <location>
        <begin position="1"/>
        <end position="23"/>
    </location>
</feature>
<dbReference type="HOGENOM" id="CLU_163183_0_0_4"/>
<dbReference type="EMBL" id="FP475956">
    <property type="protein sequence ID" value="CAZ90092.1"/>
    <property type="molecule type" value="Genomic_DNA"/>
</dbReference>